<organism evidence="5 6">
    <name type="scientific">Schaalia hyovaginalis</name>
    <dbReference type="NCBI Taxonomy" id="29316"/>
    <lineage>
        <taxon>Bacteria</taxon>
        <taxon>Bacillati</taxon>
        <taxon>Actinomycetota</taxon>
        <taxon>Actinomycetes</taxon>
        <taxon>Actinomycetales</taxon>
        <taxon>Actinomycetaceae</taxon>
        <taxon>Schaalia</taxon>
    </lineage>
</organism>
<dbReference type="Gene3D" id="1.10.10.10">
    <property type="entry name" value="Winged helix-like DNA-binding domain superfamily/Winged helix DNA-binding domain"/>
    <property type="match status" value="1"/>
</dbReference>
<keyword evidence="2 5" id="KW-0238">DNA-binding</keyword>
<dbReference type="PROSITE" id="PS50949">
    <property type="entry name" value="HTH_GNTR"/>
    <property type="match status" value="1"/>
</dbReference>
<dbReference type="CDD" id="cd07377">
    <property type="entry name" value="WHTH_GntR"/>
    <property type="match status" value="1"/>
</dbReference>
<comment type="caution">
    <text evidence="5">The sequence shown here is derived from an EMBL/GenBank/DDBJ whole genome shotgun (WGS) entry which is preliminary data.</text>
</comment>
<dbReference type="InterPro" id="IPR036390">
    <property type="entry name" value="WH_DNA-bd_sf"/>
</dbReference>
<feature type="domain" description="HTH gntR-type" evidence="4">
    <location>
        <begin position="7"/>
        <end position="75"/>
    </location>
</feature>
<dbReference type="AlphaFoldDB" id="A0A923IX37"/>
<dbReference type="SMART" id="SM00345">
    <property type="entry name" value="HTH_GNTR"/>
    <property type="match status" value="1"/>
</dbReference>
<dbReference type="InterPro" id="IPR036388">
    <property type="entry name" value="WH-like_DNA-bd_sf"/>
</dbReference>
<keyword evidence="3" id="KW-0804">Transcription</keyword>
<sequence>MDLDATTPIYIQIAEDIRRRILIGDLLDGDQVMSTTQYATTYRINPATAAKAFSALVDDGLLVKRRGIGMFIAHGAHARLIAQRRSDFIDARLTPLVEEALALGLDPEELINAIRTLAAPRAHAPEEHR</sequence>
<evidence type="ECO:0000256" key="3">
    <source>
        <dbReference type="ARBA" id="ARBA00023163"/>
    </source>
</evidence>
<protein>
    <submittedName>
        <fullName evidence="5">DNA-binding transcriptional regulator YhcF (GntR family)</fullName>
    </submittedName>
</protein>
<gene>
    <name evidence="5" type="ORF">HD592_000563</name>
</gene>
<dbReference type="GO" id="GO:0003677">
    <property type="term" value="F:DNA binding"/>
    <property type="evidence" value="ECO:0007669"/>
    <property type="project" value="UniProtKB-KW"/>
</dbReference>
<dbReference type="PANTHER" id="PTHR38445:SF10">
    <property type="entry name" value="GNTR-FAMILY TRANSCRIPTIONAL REGULATOR"/>
    <property type="match status" value="1"/>
</dbReference>
<evidence type="ECO:0000313" key="5">
    <source>
        <dbReference type="EMBL" id="MBB6333998.1"/>
    </source>
</evidence>
<evidence type="ECO:0000256" key="2">
    <source>
        <dbReference type="ARBA" id="ARBA00023125"/>
    </source>
</evidence>
<dbReference type="Pfam" id="PF00392">
    <property type="entry name" value="GntR"/>
    <property type="match status" value="1"/>
</dbReference>
<proteinExistence type="predicted"/>
<evidence type="ECO:0000259" key="4">
    <source>
        <dbReference type="PROSITE" id="PS50949"/>
    </source>
</evidence>
<dbReference type="InterPro" id="IPR000524">
    <property type="entry name" value="Tscrpt_reg_HTH_GntR"/>
</dbReference>
<dbReference type="GO" id="GO:0003700">
    <property type="term" value="F:DNA-binding transcription factor activity"/>
    <property type="evidence" value="ECO:0007669"/>
    <property type="project" value="InterPro"/>
</dbReference>
<dbReference type="RefSeq" id="WP_184451722.1">
    <property type="nucleotide sequence ID" value="NZ_JACHMK010000001.1"/>
</dbReference>
<dbReference type="EMBL" id="JACHMK010000001">
    <property type="protein sequence ID" value="MBB6333998.1"/>
    <property type="molecule type" value="Genomic_DNA"/>
</dbReference>
<evidence type="ECO:0000313" key="6">
    <source>
        <dbReference type="Proteomes" id="UP000617426"/>
    </source>
</evidence>
<name>A0A923IX37_9ACTO</name>
<evidence type="ECO:0000256" key="1">
    <source>
        <dbReference type="ARBA" id="ARBA00023015"/>
    </source>
</evidence>
<accession>A0A923IX37</accession>
<dbReference type="SUPFAM" id="SSF46785">
    <property type="entry name" value="Winged helix' DNA-binding domain"/>
    <property type="match status" value="1"/>
</dbReference>
<dbReference type="Proteomes" id="UP000617426">
    <property type="component" value="Unassembled WGS sequence"/>
</dbReference>
<dbReference type="PANTHER" id="PTHR38445">
    <property type="entry name" value="HTH-TYPE TRANSCRIPTIONAL REPRESSOR YTRA"/>
    <property type="match status" value="1"/>
</dbReference>
<reference evidence="5" key="1">
    <citation type="submission" date="2020-08" db="EMBL/GenBank/DDBJ databases">
        <title>Sequencing the genomes of 1000 actinobacteria strains.</title>
        <authorList>
            <person name="Klenk H.-P."/>
        </authorList>
    </citation>
    <scope>NUCLEOTIDE SEQUENCE</scope>
    <source>
        <strain evidence="5">DSM 10695</strain>
    </source>
</reference>
<keyword evidence="6" id="KW-1185">Reference proteome</keyword>
<keyword evidence="1" id="KW-0805">Transcription regulation</keyword>